<feature type="compositionally biased region" description="Basic and acidic residues" evidence="1">
    <location>
        <begin position="66"/>
        <end position="79"/>
    </location>
</feature>
<evidence type="ECO:0000313" key="4">
    <source>
        <dbReference type="Proteomes" id="UP000294947"/>
    </source>
</evidence>
<keyword evidence="4" id="KW-1185">Reference proteome</keyword>
<proteinExistence type="predicted"/>
<name>A0A4R4Z4I6_9PSEU</name>
<dbReference type="InterPro" id="IPR014144">
    <property type="entry name" value="LigD_PE_domain"/>
</dbReference>
<evidence type="ECO:0000313" key="3">
    <source>
        <dbReference type="EMBL" id="TDD50972.1"/>
    </source>
</evidence>
<dbReference type="NCBIfam" id="TIGR02777">
    <property type="entry name" value="LigD_PE_dom"/>
    <property type="match status" value="1"/>
</dbReference>
<dbReference type="PANTHER" id="PTHR39465">
    <property type="entry name" value="DNA LIGASE D, 3'-PHOSPHOESTERASE DOMAIN"/>
    <property type="match status" value="1"/>
</dbReference>
<dbReference type="Proteomes" id="UP000294947">
    <property type="component" value="Unassembled WGS sequence"/>
</dbReference>
<keyword evidence="3" id="KW-0436">Ligase</keyword>
<organism evidence="3 4">
    <name type="scientific">Saccharopolyspora elongata</name>
    <dbReference type="NCBI Taxonomy" id="2530387"/>
    <lineage>
        <taxon>Bacteria</taxon>
        <taxon>Bacillati</taxon>
        <taxon>Actinomycetota</taxon>
        <taxon>Actinomycetes</taxon>
        <taxon>Pseudonocardiales</taxon>
        <taxon>Pseudonocardiaceae</taxon>
        <taxon>Saccharopolyspora</taxon>
    </lineage>
</organism>
<dbReference type="PANTHER" id="PTHR39465:SF1">
    <property type="entry name" value="DNA LIGASE D 3'-PHOSPHOESTERASE DOMAIN-CONTAINING PROTEIN"/>
    <property type="match status" value="1"/>
</dbReference>
<reference evidence="3 4" key="1">
    <citation type="submission" date="2019-03" db="EMBL/GenBank/DDBJ databases">
        <title>Draft genome sequences of novel Actinobacteria.</title>
        <authorList>
            <person name="Sahin N."/>
            <person name="Ay H."/>
            <person name="Saygin H."/>
        </authorList>
    </citation>
    <scope>NUCLEOTIDE SEQUENCE [LARGE SCALE GENOMIC DNA]</scope>
    <source>
        <strain evidence="3 4">7K502</strain>
    </source>
</reference>
<evidence type="ECO:0000259" key="2">
    <source>
        <dbReference type="Pfam" id="PF13298"/>
    </source>
</evidence>
<feature type="compositionally biased region" description="Polar residues" evidence="1">
    <location>
        <begin position="171"/>
        <end position="183"/>
    </location>
</feature>
<accession>A0A4R4Z4I6</accession>
<dbReference type="AlphaFoldDB" id="A0A4R4Z4I6"/>
<comment type="caution">
    <text evidence="3">The sequence shown here is derived from an EMBL/GenBank/DDBJ whole genome shotgun (WGS) entry which is preliminary data.</text>
</comment>
<evidence type="ECO:0000256" key="1">
    <source>
        <dbReference type="SAM" id="MobiDB-lite"/>
    </source>
</evidence>
<dbReference type="RefSeq" id="WP_132485781.1">
    <property type="nucleotide sequence ID" value="NZ_SMKW01000018.1"/>
</dbReference>
<protein>
    <submittedName>
        <fullName evidence="3">DNA ligase</fullName>
    </submittedName>
</protein>
<dbReference type="Pfam" id="PF13298">
    <property type="entry name" value="LigD_N"/>
    <property type="match status" value="1"/>
</dbReference>
<sequence>MAENDLATYRRKRDLARSGEPAGGEPGERPRFVVQKHDASSLHYDFRLEVDGVLKSWAVPKGPSPDPREKRLATPTEDHPLDYAEFEGAIPEGYGAGTVVVWDTGTYRNDTESDGEPVAMADGLSAGHVKVWLEGEKLRGAFALTRTEFRGREQWLLVKVADEGADRRRNPVSTQPESVLTGRTNDELR</sequence>
<feature type="region of interest" description="Disordered" evidence="1">
    <location>
        <begin position="57"/>
        <end position="79"/>
    </location>
</feature>
<feature type="region of interest" description="Disordered" evidence="1">
    <location>
        <begin position="1"/>
        <end position="31"/>
    </location>
</feature>
<feature type="region of interest" description="Disordered" evidence="1">
    <location>
        <begin position="163"/>
        <end position="189"/>
    </location>
</feature>
<feature type="domain" description="DNA ligase D 3'-phosphoesterase" evidence="2">
    <location>
        <begin position="35"/>
        <end position="146"/>
    </location>
</feature>
<dbReference type="OrthoDB" id="9802472at2"/>
<dbReference type="GO" id="GO:0016874">
    <property type="term" value="F:ligase activity"/>
    <property type="evidence" value="ECO:0007669"/>
    <property type="project" value="UniProtKB-KW"/>
</dbReference>
<dbReference type="EMBL" id="SMKW01000018">
    <property type="protein sequence ID" value="TDD50972.1"/>
    <property type="molecule type" value="Genomic_DNA"/>
</dbReference>
<gene>
    <name evidence="3" type="ORF">E1288_15920</name>
</gene>